<dbReference type="HOGENOM" id="CLU_3375977_0_0_6"/>
<dbReference type="AlphaFoldDB" id="B8CU77"/>
<protein>
    <submittedName>
        <fullName evidence="1">Uncharacterized protein</fullName>
    </submittedName>
</protein>
<accession>B8CU77</accession>
<name>B8CU77_SHEPW</name>
<keyword evidence="2" id="KW-1185">Reference proteome</keyword>
<gene>
    <name evidence="1" type="ordered locus">swp_4281</name>
</gene>
<sequence>MHMQQHYSVAINSMTHRIKQALKPVMICQAVGEI</sequence>
<dbReference type="Proteomes" id="UP000000753">
    <property type="component" value="Chromosome"/>
</dbReference>
<dbReference type="EMBL" id="CP000472">
    <property type="protein sequence ID" value="ACJ30932.1"/>
    <property type="molecule type" value="Genomic_DNA"/>
</dbReference>
<organism evidence="1 2">
    <name type="scientific">Shewanella piezotolerans (strain WP3 / JCM 13877)</name>
    <dbReference type="NCBI Taxonomy" id="225849"/>
    <lineage>
        <taxon>Bacteria</taxon>
        <taxon>Pseudomonadati</taxon>
        <taxon>Pseudomonadota</taxon>
        <taxon>Gammaproteobacteria</taxon>
        <taxon>Alteromonadales</taxon>
        <taxon>Shewanellaceae</taxon>
        <taxon>Shewanella</taxon>
    </lineage>
</organism>
<reference evidence="1 2" key="1">
    <citation type="journal article" date="2008" name="PLoS ONE">
        <title>Environmental adaptation: genomic analysis of the piezotolerant and psychrotolerant deep-sea iron reducing bacterium Shewanella piezotolerans WP3.</title>
        <authorList>
            <person name="Wang F."/>
            <person name="Wang J."/>
            <person name="Jian H."/>
            <person name="Zhang B."/>
            <person name="Li S."/>
            <person name="Wang F."/>
            <person name="Zeng X."/>
            <person name="Gao L."/>
            <person name="Bartlett D.H."/>
            <person name="Yu J."/>
            <person name="Hu S."/>
            <person name="Xiao X."/>
        </authorList>
    </citation>
    <scope>NUCLEOTIDE SEQUENCE [LARGE SCALE GENOMIC DNA]</scope>
    <source>
        <strain evidence="2">WP3 / JCM 13877</strain>
    </source>
</reference>
<evidence type="ECO:0000313" key="2">
    <source>
        <dbReference type="Proteomes" id="UP000000753"/>
    </source>
</evidence>
<dbReference type="KEGG" id="swp:swp_4281"/>
<proteinExistence type="predicted"/>
<evidence type="ECO:0000313" key="1">
    <source>
        <dbReference type="EMBL" id="ACJ30932.1"/>
    </source>
</evidence>